<feature type="domain" description="Exostosin GT47" evidence="6">
    <location>
        <begin position="3"/>
        <end position="75"/>
    </location>
</feature>
<name>A0AAP0C3Q6_9ASPA</name>
<evidence type="ECO:0000313" key="8">
    <source>
        <dbReference type="Proteomes" id="UP001418222"/>
    </source>
</evidence>
<dbReference type="PANTHER" id="PTHR11062:SF59">
    <property type="entry name" value="EXOSTOSIN FAMILY PROTEIN"/>
    <property type="match status" value="1"/>
</dbReference>
<keyword evidence="4" id="KW-0812">Transmembrane</keyword>
<reference evidence="7 8" key="1">
    <citation type="journal article" date="2022" name="Nat. Plants">
        <title>Genomes of leafy and leafless Platanthera orchids illuminate the evolution of mycoheterotrophy.</title>
        <authorList>
            <person name="Li M.H."/>
            <person name="Liu K.W."/>
            <person name="Li Z."/>
            <person name="Lu H.C."/>
            <person name="Ye Q.L."/>
            <person name="Zhang D."/>
            <person name="Wang J.Y."/>
            <person name="Li Y.F."/>
            <person name="Zhong Z.M."/>
            <person name="Liu X."/>
            <person name="Yu X."/>
            <person name="Liu D.K."/>
            <person name="Tu X.D."/>
            <person name="Liu B."/>
            <person name="Hao Y."/>
            <person name="Liao X.Y."/>
            <person name="Jiang Y.T."/>
            <person name="Sun W.H."/>
            <person name="Chen J."/>
            <person name="Chen Y.Q."/>
            <person name="Ai Y."/>
            <person name="Zhai J.W."/>
            <person name="Wu S.S."/>
            <person name="Zhou Z."/>
            <person name="Hsiao Y.Y."/>
            <person name="Wu W.L."/>
            <person name="Chen Y.Y."/>
            <person name="Lin Y.F."/>
            <person name="Hsu J.L."/>
            <person name="Li C.Y."/>
            <person name="Wang Z.W."/>
            <person name="Zhao X."/>
            <person name="Zhong W.Y."/>
            <person name="Ma X.K."/>
            <person name="Ma L."/>
            <person name="Huang J."/>
            <person name="Chen G.Z."/>
            <person name="Huang M.Z."/>
            <person name="Huang L."/>
            <person name="Peng D.H."/>
            <person name="Luo Y.B."/>
            <person name="Zou S.Q."/>
            <person name="Chen S.P."/>
            <person name="Lan S."/>
            <person name="Tsai W.C."/>
            <person name="Van de Peer Y."/>
            <person name="Liu Z.J."/>
        </authorList>
    </citation>
    <scope>NUCLEOTIDE SEQUENCE [LARGE SCALE GENOMIC DNA]</scope>
    <source>
        <strain evidence="7">Lor287</strain>
    </source>
</reference>
<dbReference type="InterPro" id="IPR004263">
    <property type="entry name" value="Exostosin"/>
</dbReference>
<keyword evidence="5" id="KW-0333">Golgi apparatus</keyword>
<organism evidence="7 8">
    <name type="scientific">Platanthera zijinensis</name>
    <dbReference type="NCBI Taxonomy" id="2320716"/>
    <lineage>
        <taxon>Eukaryota</taxon>
        <taxon>Viridiplantae</taxon>
        <taxon>Streptophyta</taxon>
        <taxon>Embryophyta</taxon>
        <taxon>Tracheophyta</taxon>
        <taxon>Spermatophyta</taxon>
        <taxon>Magnoliopsida</taxon>
        <taxon>Liliopsida</taxon>
        <taxon>Asparagales</taxon>
        <taxon>Orchidaceae</taxon>
        <taxon>Orchidoideae</taxon>
        <taxon>Orchideae</taxon>
        <taxon>Orchidinae</taxon>
        <taxon>Platanthera</taxon>
    </lineage>
</organism>
<keyword evidence="3" id="KW-0808">Transferase</keyword>
<dbReference type="EMBL" id="JBBWWQ010000001">
    <property type="protein sequence ID" value="KAK8958040.1"/>
    <property type="molecule type" value="Genomic_DNA"/>
</dbReference>
<dbReference type="AlphaFoldDB" id="A0AAP0C3Q6"/>
<proteinExistence type="inferred from homology"/>
<dbReference type="GO" id="GO:0016757">
    <property type="term" value="F:glycosyltransferase activity"/>
    <property type="evidence" value="ECO:0007669"/>
    <property type="project" value="UniProtKB-KW"/>
</dbReference>
<gene>
    <name evidence="7" type="ORF">KSP39_PZI001060</name>
</gene>
<evidence type="ECO:0000313" key="7">
    <source>
        <dbReference type="EMBL" id="KAK8958040.1"/>
    </source>
</evidence>
<keyword evidence="4" id="KW-0735">Signal-anchor</keyword>
<sequence length="133" mass="15866">MSYVEHMKSNRLCICPMGYEVNSPRILESIYYDCVLVIIADNFVLPFEVILNWSSFSVVLPEKDVEKLKNVLSSIPLWRYLRIQECVQMVQRHFLWHARPEKYDLFHVILHSIWYSRLKQIKNAALPLSIFCF</sequence>
<evidence type="ECO:0000256" key="1">
    <source>
        <dbReference type="ARBA" id="ARBA00004323"/>
    </source>
</evidence>
<keyword evidence="3" id="KW-0328">Glycosyltransferase</keyword>
<protein>
    <submittedName>
        <fullName evidence="7">Glycosyltransferase</fullName>
    </submittedName>
</protein>
<comment type="subcellular location">
    <subcellularLocation>
        <location evidence="1">Golgi apparatus membrane</location>
        <topology evidence="1">Single-pass type II membrane protein</topology>
    </subcellularLocation>
</comment>
<dbReference type="Pfam" id="PF03016">
    <property type="entry name" value="Exostosin_GT47"/>
    <property type="match status" value="1"/>
</dbReference>
<dbReference type="Proteomes" id="UP001418222">
    <property type="component" value="Unassembled WGS sequence"/>
</dbReference>
<comment type="similarity">
    <text evidence="2">Belongs to the glycosyltransferase 47 family.</text>
</comment>
<accession>A0AAP0C3Q6</accession>
<evidence type="ECO:0000256" key="4">
    <source>
        <dbReference type="ARBA" id="ARBA00022968"/>
    </source>
</evidence>
<evidence type="ECO:0000256" key="5">
    <source>
        <dbReference type="ARBA" id="ARBA00023034"/>
    </source>
</evidence>
<keyword evidence="8" id="KW-1185">Reference proteome</keyword>
<dbReference type="PANTHER" id="PTHR11062">
    <property type="entry name" value="EXOSTOSIN HEPARAN SULFATE GLYCOSYLTRANSFERASE -RELATED"/>
    <property type="match status" value="1"/>
</dbReference>
<evidence type="ECO:0000256" key="2">
    <source>
        <dbReference type="ARBA" id="ARBA00010271"/>
    </source>
</evidence>
<dbReference type="GO" id="GO:0000139">
    <property type="term" value="C:Golgi membrane"/>
    <property type="evidence" value="ECO:0007669"/>
    <property type="project" value="UniProtKB-SubCell"/>
</dbReference>
<dbReference type="InterPro" id="IPR040911">
    <property type="entry name" value="Exostosin_GT47"/>
</dbReference>
<evidence type="ECO:0000259" key="6">
    <source>
        <dbReference type="Pfam" id="PF03016"/>
    </source>
</evidence>
<comment type="caution">
    <text evidence="7">The sequence shown here is derived from an EMBL/GenBank/DDBJ whole genome shotgun (WGS) entry which is preliminary data.</text>
</comment>
<evidence type="ECO:0000256" key="3">
    <source>
        <dbReference type="ARBA" id="ARBA00022676"/>
    </source>
</evidence>